<proteinExistence type="predicted"/>
<sequence>MLRESCTQEGAAHGEESEKKGRSRHHCPGSRPPPGRTTHRIGRGTGGRPVPWALGWRPPARRRGCGARDAPHPGGGALSWLSPTRVDSR</sequence>
<name>A0AAV7W6K7_PLEWA</name>
<protein>
    <submittedName>
        <fullName evidence="2">Uncharacterized protein</fullName>
    </submittedName>
</protein>
<evidence type="ECO:0000313" key="3">
    <source>
        <dbReference type="Proteomes" id="UP001066276"/>
    </source>
</evidence>
<comment type="caution">
    <text evidence="2">The sequence shown here is derived from an EMBL/GenBank/DDBJ whole genome shotgun (WGS) entry which is preliminary data.</text>
</comment>
<dbReference type="AlphaFoldDB" id="A0AAV7W6K7"/>
<evidence type="ECO:0000256" key="1">
    <source>
        <dbReference type="SAM" id="MobiDB-lite"/>
    </source>
</evidence>
<dbReference type="EMBL" id="JANPWB010000002">
    <property type="protein sequence ID" value="KAJ1208223.1"/>
    <property type="molecule type" value="Genomic_DNA"/>
</dbReference>
<keyword evidence="3" id="KW-1185">Reference proteome</keyword>
<organism evidence="2 3">
    <name type="scientific">Pleurodeles waltl</name>
    <name type="common">Iberian ribbed newt</name>
    <dbReference type="NCBI Taxonomy" id="8319"/>
    <lineage>
        <taxon>Eukaryota</taxon>
        <taxon>Metazoa</taxon>
        <taxon>Chordata</taxon>
        <taxon>Craniata</taxon>
        <taxon>Vertebrata</taxon>
        <taxon>Euteleostomi</taxon>
        <taxon>Amphibia</taxon>
        <taxon>Batrachia</taxon>
        <taxon>Caudata</taxon>
        <taxon>Salamandroidea</taxon>
        <taxon>Salamandridae</taxon>
        <taxon>Pleurodelinae</taxon>
        <taxon>Pleurodeles</taxon>
    </lineage>
</organism>
<gene>
    <name evidence="2" type="ORF">NDU88_003609</name>
</gene>
<accession>A0AAV7W6K7</accession>
<dbReference type="Proteomes" id="UP001066276">
    <property type="component" value="Chromosome 1_2"/>
</dbReference>
<feature type="region of interest" description="Disordered" evidence="1">
    <location>
        <begin position="1"/>
        <end position="89"/>
    </location>
</feature>
<evidence type="ECO:0000313" key="2">
    <source>
        <dbReference type="EMBL" id="KAJ1208223.1"/>
    </source>
</evidence>
<reference evidence="2" key="1">
    <citation type="journal article" date="2022" name="bioRxiv">
        <title>Sequencing and chromosome-scale assembly of the giantPleurodeles waltlgenome.</title>
        <authorList>
            <person name="Brown T."/>
            <person name="Elewa A."/>
            <person name="Iarovenko S."/>
            <person name="Subramanian E."/>
            <person name="Araus A.J."/>
            <person name="Petzold A."/>
            <person name="Susuki M."/>
            <person name="Suzuki K.-i.T."/>
            <person name="Hayashi T."/>
            <person name="Toyoda A."/>
            <person name="Oliveira C."/>
            <person name="Osipova E."/>
            <person name="Leigh N.D."/>
            <person name="Simon A."/>
            <person name="Yun M.H."/>
        </authorList>
    </citation>
    <scope>NUCLEOTIDE SEQUENCE</scope>
    <source>
        <strain evidence="2">20211129_DDA</strain>
        <tissue evidence="2">Liver</tissue>
    </source>
</reference>